<dbReference type="InterPro" id="IPR050366">
    <property type="entry name" value="BP-dependent_transpt_permease"/>
</dbReference>
<sequence length="113" mass="12293">MMSLIKELLKHRLGTASLIIILFLAVLAVFAPYIAPYDPLEINVDNILQPPSLDHPLGTDLLGRDVLSRMIYASRISLEVSLVAVGLSLMIGVVLGAIAGYFGGWVDLIICRF</sequence>
<evidence type="ECO:0000256" key="2">
    <source>
        <dbReference type="ARBA" id="ARBA00022448"/>
    </source>
</evidence>
<feature type="transmembrane region" description="Helical" evidence="3">
    <location>
        <begin position="12"/>
        <end position="35"/>
    </location>
</feature>
<keyword evidence="3" id="KW-0812">Transmembrane</keyword>
<evidence type="ECO:0000259" key="4">
    <source>
        <dbReference type="Pfam" id="PF12911"/>
    </source>
</evidence>
<evidence type="ECO:0000256" key="3">
    <source>
        <dbReference type="SAM" id="Phobius"/>
    </source>
</evidence>
<evidence type="ECO:0000256" key="1">
    <source>
        <dbReference type="ARBA" id="ARBA00004651"/>
    </source>
</evidence>
<dbReference type="GO" id="GO:0005886">
    <property type="term" value="C:plasma membrane"/>
    <property type="evidence" value="ECO:0007669"/>
    <property type="project" value="UniProtKB-SubCell"/>
</dbReference>
<keyword evidence="3" id="KW-1133">Transmembrane helix</keyword>
<protein>
    <submittedName>
        <fullName evidence="5">Peptide ABC transporter permease</fullName>
    </submittedName>
</protein>
<keyword evidence="3" id="KW-0472">Membrane</keyword>
<dbReference type="InterPro" id="IPR025966">
    <property type="entry name" value="OppC_N"/>
</dbReference>
<gene>
    <name evidence="5" type="ORF">DCE01_00005</name>
</gene>
<feature type="domain" description="Oligopeptide transport permease C-like N-terminal" evidence="4">
    <location>
        <begin position="6"/>
        <end position="51"/>
    </location>
</feature>
<dbReference type="Proteomes" id="UP000257240">
    <property type="component" value="Unassembled WGS sequence"/>
</dbReference>
<feature type="transmembrane region" description="Helical" evidence="3">
    <location>
        <begin position="80"/>
        <end position="103"/>
    </location>
</feature>
<dbReference type="PANTHER" id="PTHR43386:SF1">
    <property type="entry name" value="D,D-DIPEPTIDE TRANSPORT SYSTEM PERMEASE PROTEIN DDPC-RELATED"/>
    <property type="match status" value="1"/>
</dbReference>
<evidence type="ECO:0000313" key="6">
    <source>
        <dbReference type="Proteomes" id="UP000257240"/>
    </source>
</evidence>
<organism evidence="5 6">
    <name type="scientific">Thermodesulfobacterium commune</name>
    <dbReference type="NCBI Taxonomy" id="1741"/>
    <lineage>
        <taxon>Bacteria</taxon>
        <taxon>Pseudomonadati</taxon>
        <taxon>Thermodesulfobacteriota</taxon>
        <taxon>Thermodesulfobacteria</taxon>
        <taxon>Thermodesulfobacteriales</taxon>
        <taxon>Thermodesulfobacteriaceae</taxon>
        <taxon>Thermodesulfobacterium</taxon>
    </lineage>
</organism>
<dbReference type="PANTHER" id="PTHR43386">
    <property type="entry name" value="OLIGOPEPTIDE TRANSPORT SYSTEM PERMEASE PROTEIN APPC"/>
    <property type="match status" value="1"/>
</dbReference>
<comment type="subcellular location">
    <subcellularLocation>
        <location evidence="1">Cell membrane</location>
        <topology evidence="1">Multi-pass membrane protein</topology>
    </subcellularLocation>
</comment>
<comment type="caution">
    <text evidence="5">The sequence shown here is derived from an EMBL/GenBank/DDBJ whole genome shotgun (WGS) entry which is preliminary data.</text>
</comment>
<evidence type="ECO:0000313" key="5">
    <source>
        <dbReference type="EMBL" id="HAA83170.1"/>
    </source>
</evidence>
<name>A0A3B8N1Y4_9BACT</name>
<dbReference type="AlphaFoldDB" id="A0A3B8N1Y4"/>
<keyword evidence="2" id="KW-0813">Transport</keyword>
<accession>A0A3B8N1Y4</accession>
<dbReference type="EMBL" id="DLVE01000001">
    <property type="protein sequence ID" value="HAA83170.1"/>
    <property type="molecule type" value="Genomic_DNA"/>
</dbReference>
<dbReference type="Pfam" id="PF12911">
    <property type="entry name" value="OppC_N"/>
    <property type="match status" value="1"/>
</dbReference>
<proteinExistence type="predicted"/>
<feature type="non-terminal residue" evidence="5">
    <location>
        <position position="113"/>
    </location>
</feature>
<reference evidence="5 6" key="1">
    <citation type="journal article" date="2018" name="Nat. Biotechnol.">
        <title>A standardized bacterial taxonomy based on genome phylogeny substantially revises the tree of life.</title>
        <authorList>
            <person name="Parks D.H."/>
            <person name="Chuvochina M."/>
            <person name="Waite D.W."/>
            <person name="Rinke C."/>
            <person name="Skarshewski A."/>
            <person name="Chaumeil P.A."/>
            <person name="Hugenholtz P."/>
        </authorList>
    </citation>
    <scope>NUCLEOTIDE SEQUENCE [LARGE SCALE GENOMIC DNA]</scope>
    <source>
        <strain evidence="5">UBA12529</strain>
    </source>
</reference>